<feature type="signal peptide" evidence="1">
    <location>
        <begin position="1"/>
        <end position="26"/>
    </location>
</feature>
<evidence type="ECO:0000313" key="3">
    <source>
        <dbReference type="Proteomes" id="UP000015500"/>
    </source>
</evidence>
<dbReference type="AlphaFoldDB" id="S5YVQ5"/>
<dbReference type="Proteomes" id="UP000015500">
    <property type="component" value="Chromosome"/>
</dbReference>
<keyword evidence="1" id="KW-0732">Signal</keyword>
<name>S5YVQ5_GEOG3</name>
<evidence type="ECO:0000313" key="2">
    <source>
        <dbReference type="EMBL" id="AGT30769.1"/>
    </source>
</evidence>
<gene>
    <name evidence="2" type="ORF">M493_02175</name>
</gene>
<dbReference type="STRING" id="1921421.M493_02175"/>
<dbReference type="KEGG" id="gjf:M493_02175"/>
<protein>
    <submittedName>
        <fullName evidence="2">Uncharacterized protein</fullName>
    </submittedName>
</protein>
<organism evidence="2 3">
    <name type="scientific">Geobacillus genomosp. 3</name>
    <dbReference type="NCBI Taxonomy" id="1921421"/>
    <lineage>
        <taxon>Bacteria</taxon>
        <taxon>Bacillati</taxon>
        <taxon>Bacillota</taxon>
        <taxon>Bacilli</taxon>
        <taxon>Bacillales</taxon>
        <taxon>Anoxybacillaceae</taxon>
        <taxon>Geobacillus</taxon>
    </lineage>
</organism>
<proteinExistence type="predicted"/>
<sequence>MDKKKMIGGALAVSLLALSPWAAVHAEPVKWTNVNAFEEQTGSLFNQENKRWNPLKNGIRWCFLIHTAM</sequence>
<reference evidence="2 3" key="1">
    <citation type="journal article" date="2014" name="Genome Announc.">
        <title>Complete Genome Sequence of the Thermophilic Polychlorinated Biphenyl Degrader Geobacillus sp. Strain JF8 (NBRC 109937).</title>
        <authorList>
            <person name="Shintani M."/>
            <person name="Ohtsubo Y."/>
            <person name="Fukuda K."/>
            <person name="Hosoyama A."/>
            <person name="Ohji S."/>
            <person name="Yamazoe A."/>
            <person name="Fujita N."/>
            <person name="Nagata Y."/>
            <person name="Tsuda M."/>
            <person name="Hatta T."/>
            <person name="Kimbara K."/>
        </authorList>
    </citation>
    <scope>NUCLEOTIDE SEQUENCE [LARGE SCALE GENOMIC DNA]</scope>
    <source>
        <strain evidence="2 3">JF8</strain>
    </source>
</reference>
<keyword evidence="3" id="KW-1185">Reference proteome</keyword>
<dbReference type="HOGENOM" id="CLU_2769986_0_0_9"/>
<feature type="chain" id="PRO_5004535119" evidence="1">
    <location>
        <begin position="27"/>
        <end position="69"/>
    </location>
</feature>
<accession>S5YVQ5</accession>
<evidence type="ECO:0000256" key="1">
    <source>
        <dbReference type="SAM" id="SignalP"/>
    </source>
</evidence>
<dbReference type="EMBL" id="CP006254">
    <property type="protein sequence ID" value="AGT30769.1"/>
    <property type="molecule type" value="Genomic_DNA"/>
</dbReference>